<dbReference type="InterPro" id="IPR018181">
    <property type="entry name" value="Heat_shock_70_CS"/>
</dbReference>
<dbReference type="EMBL" id="CABPSK010000001">
    <property type="protein sequence ID" value="VVD68408.1"/>
    <property type="molecule type" value="Genomic_DNA"/>
</dbReference>
<comment type="similarity">
    <text evidence="1 4">Belongs to the heat shock protein 70 family.</text>
</comment>
<keyword evidence="6" id="KW-1185">Reference proteome</keyword>
<gene>
    <name evidence="5" type="ORF">PPN31114_00474</name>
</gene>
<dbReference type="PROSITE" id="PS00297">
    <property type="entry name" value="HSP70_1"/>
    <property type="match status" value="1"/>
</dbReference>
<dbReference type="SUPFAM" id="SSF53067">
    <property type="entry name" value="Actin-like ATPase domain"/>
    <property type="match status" value="2"/>
</dbReference>
<dbReference type="Gene3D" id="3.30.420.40">
    <property type="match status" value="2"/>
</dbReference>
<dbReference type="InterPro" id="IPR043129">
    <property type="entry name" value="ATPase_NBD"/>
</dbReference>
<evidence type="ECO:0000256" key="3">
    <source>
        <dbReference type="ARBA" id="ARBA00022840"/>
    </source>
</evidence>
<dbReference type="InterPro" id="IPR013126">
    <property type="entry name" value="Hsp_70_fam"/>
</dbReference>
<dbReference type="AlphaFoldDB" id="A0A5E4S2U0"/>
<dbReference type="OrthoDB" id="9766019at2"/>
<dbReference type="Proteomes" id="UP000366945">
    <property type="component" value="Unassembled WGS sequence"/>
</dbReference>
<dbReference type="PROSITE" id="PS01036">
    <property type="entry name" value="HSP70_3"/>
    <property type="match status" value="1"/>
</dbReference>
<reference evidence="5 6" key="1">
    <citation type="submission" date="2019-08" db="EMBL/GenBank/DDBJ databases">
        <authorList>
            <person name="Peeters C."/>
        </authorList>
    </citation>
    <scope>NUCLEOTIDE SEQUENCE [LARGE SCALE GENOMIC DNA]</scope>
    <source>
        <strain evidence="5 6">LMG 31114</strain>
    </source>
</reference>
<evidence type="ECO:0000256" key="1">
    <source>
        <dbReference type="ARBA" id="ARBA00007381"/>
    </source>
</evidence>
<dbReference type="InterPro" id="IPR029047">
    <property type="entry name" value="HSP70_peptide-bd_sf"/>
</dbReference>
<sequence>MDQEARSIIGVDLGTTNSLVAIWRNGRAELIPNALGSVLTPSCVSVLADDSIIVGAAARDRLESHPKATAAVFKRYMGTPRTTQLGSRTFRPEELSAFVLKSLKADAEAHLGHPVTDAVITVPAYFSDAQRKATRAAAELAGLNVAGLLNEPTAAALAYGLHDKDETSFLVFDLGGGTFDVSVLELFEGIMEVRATAGDNLLGGEDFVDALLFAFGNASGLIESLKATEPAKYEKSLEMWPETLIAELRPQAERVKRALTDNASAAMQCEWQGRVYQWTVTQEAFAEHCEYLLERLRGPVEMALRDARIRPSALDAVVLAGGATRMPMVRRLVSLMFGRFPNVDLDPDTVVALGAAVQGGLKARDAALSERVMTDVAPYSMGIETALEVTPGQFSSGHYSPLIERNTTVPASYAKTLVPLHDDQREIELRVYQGEARHVAHNILLGKLRIDLPKGSTRESGKVEVRFTYDVNGILEVEAKLLATGKMHSLVIEENPGVMTPEEIRERLEALSRIKVHPRDQTENQALISRGERLYLQARGDLRNAIDTALTQFQSTLEAQDESRIREMRPQIAGFFDRIDQDTWR</sequence>
<dbReference type="PROSITE" id="PS00329">
    <property type="entry name" value="HSP70_2"/>
    <property type="match status" value="1"/>
</dbReference>
<organism evidence="5 6">
    <name type="scientific">Pandoraea pneumonica</name>
    <dbReference type="NCBI Taxonomy" id="2508299"/>
    <lineage>
        <taxon>Bacteria</taxon>
        <taxon>Pseudomonadati</taxon>
        <taxon>Pseudomonadota</taxon>
        <taxon>Betaproteobacteria</taxon>
        <taxon>Burkholderiales</taxon>
        <taxon>Burkholderiaceae</taxon>
        <taxon>Pandoraea</taxon>
    </lineage>
</organism>
<evidence type="ECO:0000313" key="5">
    <source>
        <dbReference type="EMBL" id="VVD68408.1"/>
    </source>
</evidence>
<name>A0A5E4S2U0_9BURK</name>
<dbReference type="GO" id="GO:0140662">
    <property type="term" value="F:ATP-dependent protein folding chaperone"/>
    <property type="evidence" value="ECO:0007669"/>
    <property type="project" value="InterPro"/>
</dbReference>
<protein>
    <submittedName>
        <fullName evidence="5">Molecular chaperone HscC</fullName>
    </submittedName>
</protein>
<accession>A0A5E4S2U0</accession>
<evidence type="ECO:0000313" key="6">
    <source>
        <dbReference type="Proteomes" id="UP000366945"/>
    </source>
</evidence>
<dbReference type="Gene3D" id="2.60.34.10">
    <property type="entry name" value="Substrate Binding Domain Of DNAk, Chain A, domain 1"/>
    <property type="match status" value="1"/>
</dbReference>
<proteinExistence type="inferred from homology"/>
<evidence type="ECO:0000256" key="2">
    <source>
        <dbReference type="ARBA" id="ARBA00022741"/>
    </source>
</evidence>
<keyword evidence="2 4" id="KW-0547">Nucleotide-binding</keyword>
<keyword evidence="3 4" id="KW-0067">ATP-binding</keyword>
<dbReference type="GO" id="GO:0005524">
    <property type="term" value="F:ATP binding"/>
    <property type="evidence" value="ECO:0007669"/>
    <property type="project" value="UniProtKB-KW"/>
</dbReference>
<dbReference type="Pfam" id="PF00012">
    <property type="entry name" value="HSP70"/>
    <property type="match status" value="2"/>
</dbReference>
<evidence type="ECO:0000256" key="4">
    <source>
        <dbReference type="RuleBase" id="RU003322"/>
    </source>
</evidence>
<dbReference type="SUPFAM" id="SSF100920">
    <property type="entry name" value="Heat shock protein 70kD (HSP70), peptide-binding domain"/>
    <property type="match status" value="1"/>
</dbReference>
<dbReference type="PANTHER" id="PTHR19375">
    <property type="entry name" value="HEAT SHOCK PROTEIN 70KDA"/>
    <property type="match status" value="1"/>
</dbReference>
<dbReference type="FunFam" id="3.30.420.40:FF:000144">
    <property type="entry name" value="Molecular chaperone HscC"/>
    <property type="match status" value="1"/>
</dbReference>
<dbReference type="RefSeq" id="WP_150677879.1">
    <property type="nucleotide sequence ID" value="NZ_CABPSK010000001.1"/>
</dbReference>
<dbReference type="PRINTS" id="PR00301">
    <property type="entry name" value="HEATSHOCK70"/>
</dbReference>
<dbReference type="Gene3D" id="3.90.640.10">
    <property type="entry name" value="Actin, Chain A, domain 4"/>
    <property type="match status" value="1"/>
</dbReference>
<dbReference type="GeneID" id="300402540"/>